<keyword evidence="5" id="KW-0812">Transmembrane</keyword>
<keyword evidence="8" id="KW-1185">Reference proteome</keyword>
<evidence type="ECO:0000259" key="6">
    <source>
        <dbReference type="SMART" id="SM00244"/>
    </source>
</evidence>
<dbReference type="SMART" id="SM00244">
    <property type="entry name" value="PHB"/>
    <property type="match status" value="1"/>
</dbReference>
<reference evidence="7 8" key="1">
    <citation type="submission" date="2023-04" db="EMBL/GenBank/DDBJ databases">
        <title>Fusibacter bizertensis strain WBS, isolated from littoral bottom sediments of the Arctic seas - biochemical and genomic analysis.</title>
        <authorList>
            <person name="Brioukhanov A.L."/>
        </authorList>
    </citation>
    <scope>NUCLEOTIDE SEQUENCE [LARGE SCALE GENOMIC DNA]</scope>
    <source>
        <strain evidence="7 8">WBS</strain>
    </source>
</reference>
<proteinExistence type="inferred from homology"/>
<evidence type="ECO:0000256" key="4">
    <source>
        <dbReference type="ARBA" id="ARBA00023136"/>
    </source>
</evidence>
<evidence type="ECO:0000256" key="5">
    <source>
        <dbReference type="SAM" id="Phobius"/>
    </source>
</evidence>
<keyword evidence="3" id="KW-1003">Cell membrane</keyword>
<gene>
    <name evidence="7" type="ORF">QE109_04340</name>
</gene>
<dbReference type="PANTHER" id="PTHR13806:SF31">
    <property type="entry name" value="FLOTILLIN-LIKE PROTEIN 1-RELATED"/>
    <property type="match status" value="1"/>
</dbReference>
<accession>A0ABT6NAC0</accession>
<dbReference type="InterPro" id="IPR027705">
    <property type="entry name" value="Flotillin_fam"/>
</dbReference>
<evidence type="ECO:0000256" key="3">
    <source>
        <dbReference type="ARBA" id="ARBA00022475"/>
    </source>
</evidence>
<dbReference type="Proteomes" id="UP001158045">
    <property type="component" value="Unassembled WGS sequence"/>
</dbReference>
<keyword evidence="4 5" id="KW-0472">Membrane</keyword>
<feature type="transmembrane region" description="Helical" evidence="5">
    <location>
        <begin position="6"/>
        <end position="27"/>
    </location>
</feature>
<evidence type="ECO:0000313" key="7">
    <source>
        <dbReference type="EMBL" id="MDH8677363.1"/>
    </source>
</evidence>
<dbReference type="SUPFAM" id="SSF117892">
    <property type="entry name" value="Band 7/SPFH domain"/>
    <property type="match status" value="1"/>
</dbReference>
<evidence type="ECO:0000256" key="1">
    <source>
        <dbReference type="ARBA" id="ARBA00004236"/>
    </source>
</evidence>
<protein>
    <submittedName>
        <fullName evidence="7">SPFH domain-containing protein</fullName>
    </submittedName>
</protein>
<dbReference type="CDD" id="cd03399">
    <property type="entry name" value="SPFH_flotillin"/>
    <property type="match status" value="1"/>
</dbReference>
<dbReference type="Pfam" id="PF01145">
    <property type="entry name" value="Band_7"/>
    <property type="match status" value="1"/>
</dbReference>
<comment type="caution">
    <text evidence="7">The sequence shown here is derived from an EMBL/GenBank/DDBJ whole genome shotgun (WGS) entry which is preliminary data.</text>
</comment>
<dbReference type="RefSeq" id="WP_281093174.1">
    <property type="nucleotide sequence ID" value="NZ_JARYZI010000002.1"/>
</dbReference>
<feature type="domain" description="Band 7" evidence="6">
    <location>
        <begin position="28"/>
        <end position="201"/>
    </location>
</feature>
<name>A0ABT6NAC0_9FIRM</name>
<dbReference type="PANTHER" id="PTHR13806">
    <property type="entry name" value="FLOTILLIN-RELATED"/>
    <property type="match status" value="1"/>
</dbReference>
<evidence type="ECO:0000313" key="8">
    <source>
        <dbReference type="Proteomes" id="UP001158045"/>
    </source>
</evidence>
<evidence type="ECO:0000256" key="2">
    <source>
        <dbReference type="ARBA" id="ARBA00007161"/>
    </source>
</evidence>
<dbReference type="InterPro" id="IPR001107">
    <property type="entry name" value="Band_7"/>
</dbReference>
<sequence length="465" mass="51061">MSFENSSGLIFVSLAVLFVFVIIVALLSRYKKCPSDKILVKYGMVGSNDQGIKSAKCIHGGATLVWPVFQAYEYLDLTPISIEVNLQNALSKQNIRIDVPSRFTVGISTEAEVMQNAAERLLGLKLVEIQELAKDIIFGQLRLVVATMDIEEINTDRDKFLEEVTRNVESELKKIGLRLINVNITDISDESGYIDALGKEAASKAVNDAKISVAQKTRDGSIGESQAVMDQRVKVAEANATAVDGENQSRIKIAESDAERREMEAIATKRAVAAEKIQQAKALEESYIAEKAAEIARAELEKATREADQLVQAHIDKQMAEISAEADAERIRRQARGEADAIYLKLEAEARGINEMLMKQAEGFKAIVEATGSSNAAMQLMIVDKLPELISTQVEAIKNIKIDKVTVWDNLGGEDGKTNTAKFLSGMMQSVPPLNELFNLAGLDMPNYLGKEKIIDPPVETITKE</sequence>
<keyword evidence="5" id="KW-1133">Transmembrane helix</keyword>
<dbReference type="EMBL" id="JARYZI010000002">
    <property type="protein sequence ID" value="MDH8677363.1"/>
    <property type="molecule type" value="Genomic_DNA"/>
</dbReference>
<organism evidence="7 8">
    <name type="scientific">Fusibacter bizertensis</name>
    <dbReference type="NCBI Taxonomy" id="1488331"/>
    <lineage>
        <taxon>Bacteria</taxon>
        <taxon>Bacillati</taxon>
        <taxon>Bacillota</taxon>
        <taxon>Clostridia</taxon>
        <taxon>Eubacteriales</taxon>
        <taxon>Eubacteriales Family XII. Incertae Sedis</taxon>
        <taxon>Fusibacter</taxon>
    </lineage>
</organism>
<dbReference type="InterPro" id="IPR036013">
    <property type="entry name" value="Band_7/SPFH_dom_sf"/>
</dbReference>
<dbReference type="Gene3D" id="3.30.479.30">
    <property type="entry name" value="Band 7 domain"/>
    <property type="match status" value="1"/>
</dbReference>
<comment type="subcellular location">
    <subcellularLocation>
        <location evidence="1">Cell membrane</location>
    </subcellularLocation>
</comment>
<comment type="similarity">
    <text evidence="2">Belongs to the band 7/mec-2 family. Flotillin subfamily.</text>
</comment>